<keyword evidence="5" id="KW-0249">Electron transport</keyword>
<dbReference type="PANTHER" id="PTHR43112:SF3">
    <property type="entry name" value="FERREDOXIN-2, CHLOROPLASTIC"/>
    <property type="match status" value="1"/>
</dbReference>
<protein>
    <submittedName>
        <fullName evidence="10">Ferredoxin</fullName>
    </submittedName>
</protein>
<evidence type="ECO:0000313" key="11">
    <source>
        <dbReference type="Proteomes" id="UP000531594"/>
    </source>
</evidence>
<dbReference type="PANTHER" id="PTHR43112">
    <property type="entry name" value="FERREDOXIN"/>
    <property type="match status" value="1"/>
</dbReference>
<name>A0A7X0LTW3_9BACI</name>
<accession>A0A7X0LTW3</accession>
<dbReference type="InterPro" id="IPR036010">
    <property type="entry name" value="2Fe-2S_ferredoxin-like_sf"/>
</dbReference>
<dbReference type="CDD" id="cd00207">
    <property type="entry name" value="fer2"/>
    <property type="match status" value="1"/>
</dbReference>
<evidence type="ECO:0000256" key="6">
    <source>
        <dbReference type="ARBA" id="ARBA00023004"/>
    </source>
</evidence>
<evidence type="ECO:0000313" key="10">
    <source>
        <dbReference type="EMBL" id="MBB6443923.1"/>
    </source>
</evidence>
<keyword evidence="7" id="KW-0411">Iron-sulfur</keyword>
<dbReference type="AlphaFoldDB" id="A0A7X0LTW3"/>
<keyword evidence="4" id="KW-0479">Metal-binding</keyword>
<dbReference type="PROSITE" id="PS51085">
    <property type="entry name" value="2FE2S_FER_2"/>
    <property type="match status" value="1"/>
</dbReference>
<evidence type="ECO:0000256" key="4">
    <source>
        <dbReference type="ARBA" id="ARBA00022723"/>
    </source>
</evidence>
<dbReference type="PROSITE" id="PS00197">
    <property type="entry name" value="2FE2S_FER_1"/>
    <property type="match status" value="1"/>
</dbReference>
<dbReference type="RefSeq" id="WP_184522445.1">
    <property type="nucleotide sequence ID" value="NZ_JACHGK010000001.1"/>
</dbReference>
<comment type="cofactor">
    <cofactor evidence="8">
        <name>[2Fe-2S] cluster</name>
        <dbReference type="ChEBI" id="CHEBI:190135"/>
    </cofactor>
</comment>
<evidence type="ECO:0000256" key="2">
    <source>
        <dbReference type="ARBA" id="ARBA00022448"/>
    </source>
</evidence>
<dbReference type="EMBL" id="JACHGK010000001">
    <property type="protein sequence ID" value="MBB6443923.1"/>
    <property type="molecule type" value="Genomic_DNA"/>
</dbReference>
<gene>
    <name evidence="10" type="ORF">HNR53_000511</name>
</gene>
<comment type="similarity">
    <text evidence="1">Belongs to the 2Fe2S plant-type ferredoxin family.</text>
</comment>
<dbReference type="Pfam" id="PF00111">
    <property type="entry name" value="Fer2"/>
    <property type="match status" value="1"/>
</dbReference>
<evidence type="ECO:0000256" key="5">
    <source>
        <dbReference type="ARBA" id="ARBA00022982"/>
    </source>
</evidence>
<dbReference type="GO" id="GO:0046872">
    <property type="term" value="F:metal ion binding"/>
    <property type="evidence" value="ECO:0007669"/>
    <property type="project" value="UniProtKB-KW"/>
</dbReference>
<dbReference type="InterPro" id="IPR001041">
    <property type="entry name" value="2Fe-2S_ferredoxin-type"/>
</dbReference>
<reference evidence="10 11" key="1">
    <citation type="submission" date="2020-08" db="EMBL/GenBank/DDBJ databases">
        <title>Genomic Encyclopedia of Type Strains, Phase IV (KMG-IV): sequencing the most valuable type-strain genomes for metagenomic binning, comparative biology and taxonomic classification.</title>
        <authorList>
            <person name="Goeker M."/>
        </authorList>
    </citation>
    <scope>NUCLEOTIDE SEQUENCE [LARGE SCALE GENOMIC DNA]</scope>
    <source>
        <strain evidence="10 11">DSM 5391</strain>
    </source>
</reference>
<organism evidence="10 11">
    <name type="scientific">Bacillus benzoevorans</name>
    <dbReference type="NCBI Taxonomy" id="1456"/>
    <lineage>
        <taxon>Bacteria</taxon>
        <taxon>Bacillati</taxon>
        <taxon>Bacillota</taxon>
        <taxon>Bacilli</taxon>
        <taxon>Bacillales</taxon>
        <taxon>Bacillaceae</taxon>
        <taxon>Bacillus</taxon>
    </lineage>
</organism>
<dbReference type="GO" id="GO:0051537">
    <property type="term" value="F:2 iron, 2 sulfur cluster binding"/>
    <property type="evidence" value="ECO:0007669"/>
    <property type="project" value="UniProtKB-KW"/>
</dbReference>
<comment type="caution">
    <text evidence="10">The sequence shown here is derived from an EMBL/GenBank/DDBJ whole genome shotgun (WGS) entry which is preliminary data.</text>
</comment>
<proteinExistence type="inferred from homology"/>
<evidence type="ECO:0000256" key="7">
    <source>
        <dbReference type="ARBA" id="ARBA00023014"/>
    </source>
</evidence>
<evidence type="ECO:0000259" key="9">
    <source>
        <dbReference type="PROSITE" id="PS51085"/>
    </source>
</evidence>
<keyword evidence="2" id="KW-0813">Transport</keyword>
<dbReference type="SUPFAM" id="SSF54292">
    <property type="entry name" value="2Fe-2S ferredoxin-like"/>
    <property type="match status" value="1"/>
</dbReference>
<keyword evidence="11" id="KW-1185">Reference proteome</keyword>
<evidence type="ECO:0000256" key="3">
    <source>
        <dbReference type="ARBA" id="ARBA00022714"/>
    </source>
</evidence>
<dbReference type="InterPro" id="IPR006058">
    <property type="entry name" value="2Fe2S_fd_BS"/>
</dbReference>
<dbReference type="Gene3D" id="3.10.20.30">
    <property type="match status" value="1"/>
</dbReference>
<dbReference type="InterPro" id="IPR012675">
    <property type="entry name" value="Beta-grasp_dom_sf"/>
</dbReference>
<feature type="domain" description="2Fe-2S ferredoxin-type" evidence="9">
    <location>
        <begin position="4"/>
        <end position="95"/>
    </location>
</feature>
<keyword evidence="3" id="KW-0001">2Fe-2S</keyword>
<evidence type="ECO:0000256" key="1">
    <source>
        <dbReference type="ARBA" id="ARBA00007874"/>
    </source>
</evidence>
<sequence>MNEYKIKVSHPDERTFTGNENENILDASIRTHGGIKVGCKRGGCGLCKIKVVEGEIKHGAVSRSVLPLQEEEEGYALACRAMPKSDITIEDHSAAQAEKFDYIKAAMQAAKRAKEIV</sequence>
<keyword evidence="6" id="KW-0408">Iron</keyword>
<evidence type="ECO:0000256" key="8">
    <source>
        <dbReference type="ARBA" id="ARBA00034078"/>
    </source>
</evidence>
<dbReference type="Proteomes" id="UP000531594">
    <property type="component" value="Unassembled WGS sequence"/>
</dbReference>